<organism evidence="1">
    <name type="scientific">Anguilla anguilla</name>
    <name type="common">European freshwater eel</name>
    <name type="synonym">Muraena anguilla</name>
    <dbReference type="NCBI Taxonomy" id="7936"/>
    <lineage>
        <taxon>Eukaryota</taxon>
        <taxon>Metazoa</taxon>
        <taxon>Chordata</taxon>
        <taxon>Craniata</taxon>
        <taxon>Vertebrata</taxon>
        <taxon>Euteleostomi</taxon>
        <taxon>Actinopterygii</taxon>
        <taxon>Neopterygii</taxon>
        <taxon>Teleostei</taxon>
        <taxon>Anguilliformes</taxon>
        <taxon>Anguillidae</taxon>
        <taxon>Anguilla</taxon>
    </lineage>
</organism>
<reference evidence="1" key="2">
    <citation type="journal article" date="2015" name="Fish Shellfish Immunol.">
        <title>Early steps in the European eel (Anguilla anguilla)-Vibrio vulnificus interaction in the gills: Role of the RtxA13 toxin.</title>
        <authorList>
            <person name="Callol A."/>
            <person name="Pajuelo D."/>
            <person name="Ebbesson L."/>
            <person name="Teles M."/>
            <person name="MacKenzie S."/>
            <person name="Amaro C."/>
        </authorList>
    </citation>
    <scope>NUCLEOTIDE SEQUENCE</scope>
</reference>
<proteinExistence type="predicted"/>
<dbReference type="EMBL" id="GBXM01075762">
    <property type="protein sequence ID" value="JAH32815.1"/>
    <property type="molecule type" value="Transcribed_RNA"/>
</dbReference>
<reference evidence="1" key="1">
    <citation type="submission" date="2014-11" db="EMBL/GenBank/DDBJ databases">
        <authorList>
            <person name="Amaro Gonzalez C."/>
        </authorList>
    </citation>
    <scope>NUCLEOTIDE SEQUENCE</scope>
</reference>
<protein>
    <submittedName>
        <fullName evidence="1">Uncharacterized protein</fullName>
    </submittedName>
</protein>
<evidence type="ECO:0000313" key="1">
    <source>
        <dbReference type="EMBL" id="JAH32815.1"/>
    </source>
</evidence>
<sequence>MSICRDDSVSRYCREPVTMFDVKKGLVTEPIRTSHLKWSGHRTSQNISSQMVWTERALQRNRSECHFYGDWQQRTVEEPIEQCHPKWPALAFPAEELSLITP</sequence>
<name>A0A0E9RWQ5_ANGAN</name>
<accession>A0A0E9RWQ5</accession>
<dbReference type="AlphaFoldDB" id="A0A0E9RWQ5"/>